<organism evidence="3 4">
    <name type="scientific">Chenopodium quinoa</name>
    <name type="common">Quinoa</name>
    <dbReference type="NCBI Taxonomy" id="63459"/>
    <lineage>
        <taxon>Eukaryota</taxon>
        <taxon>Viridiplantae</taxon>
        <taxon>Streptophyta</taxon>
        <taxon>Embryophyta</taxon>
        <taxon>Tracheophyta</taxon>
        <taxon>Spermatophyta</taxon>
        <taxon>Magnoliopsida</taxon>
        <taxon>eudicotyledons</taxon>
        <taxon>Gunneridae</taxon>
        <taxon>Pentapetalae</taxon>
        <taxon>Caryophyllales</taxon>
        <taxon>Chenopodiaceae</taxon>
        <taxon>Chenopodioideae</taxon>
        <taxon>Atripliceae</taxon>
        <taxon>Chenopodium</taxon>
    </lineage>
</organism>
<evidence type="ECO:0008006" key="5">
    <source>
        <dbReference type="Google" id="ProtNLM"/>
    </source>
</evidence>
<evidence type="ECO:0000256" key="2">
    <source>
        <dbReference type="SAM" id="SignalP"/>
    </source>
</evidence>
<keyword evidence="1" id="KW-1133">Transmembrane helix</keyword>
<feature type="transmembrane region" description="Helical" evidence="1">
    <location>
        <begin position="44"/>
        <end position="65"/>
    </location>
</feature>
<keyword evidence="1" id="KW-0472">Membrane</keyword>
<name>A0A803MA66_CHEQI</name>
<accession>A0A803MA66</accession>
<feature type="signal peptide" evidence="2">
    <location>
        <begin position="1"/>
        <end position="23"/>
    </location>
</feature>
<dbReference type="AlphaFoldDB" id="A0A803MA66"/>
<sequence>MANKFTALIMLFVVAAIVVAVNGQMSEMDGMAPMMAPTPAPTSAGFSLAISPVAVAFSIFLAMFLRH</sequence>
<evidence type="ECO:0000313" key="4">
    <source>
        <dbReference type="Proteomes" id="UP000596660"/>
    </source>
</evidence>
<evidence type="ECO:0000256" key="1">
    <source>
        <dbReference type="SAM" id="Phobius"/>
    </source>
</evidence>
<feature type="chain" id="PRO_5031136251" description="Transmembrane protein" evidence="2">
    <location>
        <begin position="24"/>
        <end position="67"/>
    </location>
</feature>
<dbReference type="EnsemblPlants" id="AUR62025983-RA">
    <property type="protein sequence ID" value="AUR62025983-RA:cds"/>
    <property type="gene ID" value="AUR62025983"/>
</dbReference>
<dbReference type="Proteomes" id="UP000596660">
    <property type="component" value="Unplaced"/>
</dbReference>
<proteinExistence type="predicted"/>
<dbReference type="Gramene" id="AUR62025983-RA">
    <property type="protein sequence ID" value="AUR62025983-RA:cds"/>
    <property type="gene ID" value="AUR62025983"/>
</dbReference>
<protein>
    <recommendedName>
        <fullName evidence="5">Transmembrane protein</fullName>
    </recommendedName>
</protein>
<keyword evidence="4" id="KW-1185">Reference proteome</keyword>
<dbReference type="OMA" id="MAPAMME"/>
<keyword evidence="1" id="KW-0812">Transmembrane</keyword>
<evidence type="ECO:0000313" key="3">
    <source>
        <dbReference type="EnsemblPlants" id="AUR62025983-RA:cds"/>
    </source>
</evidence>
<keyword evidence="2" id="KW-0732">Signal</keyword>
<reference evidence="3" key="1">
    <citation type="journal article" date="2017" name="Nature">
        <title>The genome of Chenopodium quinoa.</title>
        <authorList>
            <person name="Jarvis D.E."/>
            <person name="Ho Y.S."/>
            <person name="Lightfoot D.J."/>
            <person name="Schmoeckel S.M."/>
            <person name="Li B."/>
            <person name="Borm T.J.A."/>
            <person name="Ohyanagi H."/>
            <person name="Mineta K."/>
            <person name="Michell C.T."/>
            <person name="Saber N."/>
            <person name="Kharbatia N.M."/>
            <person name="Rupper R.R."/>
            <person name="Sharp A.R."/>
            <person name="Dally N."/>
            <person name="Boughton B.A."/>
            <person name="Woo Y.H."/>
            <person name="Gao G."/>
            <person name="Schijlen E.G.W.M."/>
            <person name="Guo X."/>
            <person name="Momin A.A."/>
            <person name="Negrao S."/>
            <person name="Al-Babili S."/>
            <person name="Gehring C."/>
            <person name="Roessner U."/>
            <person name="Jung C."/>
            <person name="Murphy K."/>
            <person name="Arold S.T."/>
            <person name="Gojobori T."/>
            <person name="van der Linden C.G."/>
            <person name="van Loo E.N."/>
            <person name="Jellen E.N."/>
            <person name="Maughan P.J."/>
            <person name="Tester M."/>
        </authorList>
    </citation>
    <scope>NUCLEOTIDE SEQUENCE [LARGE SCALE GENOMIC DNA]</scope>
    <source>
        <strain evidence="3">cv. PI 614886</strain>
    </source>
</reference>
<reference evidence="3" key="2">
    <citation type="submission" date="2021-03" db="UniProtKB">
        <authorList>
            <consortium name="EnsemblPlants"/>
        </authorList>
    </citation>
    <scope>IDENTIFICATION</scope>
</reference>